<name>A0A8S5LLA5_9CAUD</name>
<organism evidence="1">
    <name type="scientific">Siphoviridae sp. ctvod4</name>
    <dbReference type="NCBI Taxonomy" id="2827595"/>
    <lineage>
        <taxon>Viruses</taxon>
        <taxon>Duplodnaviria</taxon>
        <taxon>Heunggongvirae</taxon>
        <taxon>Uroviricota</taxon>
        <taxon>Caudoviricetes</taxon>
    </lineage>
</organism>
<protein>
    <submittedName>
        <fullName evidence="1">Uncharacterized protein</fullName>
    </submittedName>
</protein>
<evidence type="ECO:0000313" key="1">
    <source>
        <dbReference type="EMBL" id="DAD70624.1"/>
    </source>
</evidence>
<accession>A0A8S5LLA5</accession>
<proteinExistence type="predicted"/>
<dbReference type="EMBL" id="BK015869">
    <property type="protein sequence ID" value="DAD70624.1"/>
    <property type="molecule type" value="Genomic_DNA"/>
</dbReference>
<sequence>MKTVFKKGMKVYDQLVFPDKEGKVISVVESDDFPIKVHYKGLEINELSYTTDGRYYTDIKPTLATKPYIFEGFEQKALVPTFEEAWTGTDRIYDPKSEYDKEEFGGYPSQELANAAEVLRRLLFLRDYYNEGWQPDWDSDKTIKHTIETCFNDDFLIEPTSINYPRVLSFKSKKIRDKFFKEQRELLEIAKPLL</sequence>
<reference evidence="1" key="1">
    <citation type="journal article" date="2021" name="Proc. Natl. Acad. Sci. U.S.A.">
        <title>A Catalog of Tens of Thousands of Viruses from Human Metagenomes Reveals Hidden Associations with Chronic Diseases.</title>
        <authorList>
            <person name="Tisza M.J."/>
            <person name="Buck C.B."/>
        </authorList>
    </citation>
    <scope>NUCLEOTIDE SEQUENCE</scope>
    <source>
        <strain evidence="1">Ctvod4</strain>
    </source>
</reference>